<name>A0ABV9DG88_9BACI</name>
<dbReference type="Proteomes" id="UP001595989">
    <property type="component" value="Unassembled WGS sequence"/>
</dbReference>
<evidence type="ECO:0000313" key="2">
    <source>
        <dbReference type="Proteomes" id="UP001595989"/>
    </source>
</evidence>
<dbReference type="Gene3D" id="1.20.1440.110">
    <property type="entry name" value="acylaminoacyl peptidase"/>
    <property type="match status" value="1"/>
</dbReference>
<protein>
    <submittedName>
        <fullName evidence="1">Alpha/beta hydrolase</fullName>
    </submittedName>
</protein>
<dbReference type="GO" id="GO:0016787">
    <property type="term" value="F:hydrolase activity"/>
    <property type="evidence" value="ECO:0007669"/>
    <property type="project" value="UniProtKB-KW"/>
</dbReference>
<proteinExistence type="predicted"/>
<dbReference type="Gene3D" id="3.40.50.1820">
    <property type="entry name" value="alpha/beta hydrolase"/>
    <property type="match status" value="1"/>
</dbReference>
<keyword evidence="2" id="KW-1185">Reference proteome</keyword>
<reference evidence="2" key="1">
    <citation type="journal article" date="2019" name="Int. J. Syst. Evol. Microbiol.">
        <title>The Global Catalogue of Microorganisms (GCM) 10K type strain sequencing project: providing services to taxonomists for standard genome sequencing and annotation.</title>
        <authorList>
            <consortium name="The Broad Institute Genomics Platform"/>
            <consortium name="The Broad Institute Genome Sequencing Center for Infectious Disease"/>
            <person name="Wu L."/>
            <person name="Ma J."/>
        </authorList>
    </citation>
    <scope>NUCLEOTIDE SEQUENCE [LARGE SCALE GENOMIC DNA]</scope>
    <source>
        <strain evidence="2">CGMCC 4.7426</strain>
    </source>
</reference>
<evidence type="ECO:0000313" key="1">
    <source>
        <dbReference type="EMBL" id="MFC4557782.1"/>
    </source>
</evidence>
<accession>A0ABV9DG88</accession>
<dbReference type="RefSeq" id="WP_390293850.1">
    <property type="nucleotide sequence ID" value="NZ_JBHSFU010000004.1"/>
</dbReference>
<organism evidence="1 2">
    <name type="scientific">Virgibacillus kekensis</name>
    <dbReference type="NCBI Taxonomy" id="202261"/>
    <lineage>
        <taxon>Bacteria</taxon>
        <taxon>Bacillati</taxon>
        <taxon>Bacillota</taxon>
        <taxon>Bacilli</taxon>
        <taxon>Bacillales</taxon>
        <taxon>Bacillaceae</taxon>
        <taxon>Virgibacillus</taxon>
    </lineage>
</organism>
<comment type="caution">
    <text evidence="1">The sequence shown here is derived from an EMBL/GenBank/DDBJ whole genome shotgun (WGS) entry which is preliminary data.</text>
</comment>
<keyword evidence="1" id="KW-0378">Hydrolase</keyword>
<dbReference type="InterPro" id="IPR029058">
    <property type="entry name" value="AB_hydrolase_fold"/>
</dbReference>
<dbReference type="SUPFAM" id="SSF53474">
    <property type="entry name" value="alpha/beta-Hydrolases"/>
    <property type="match status" value="1"/>
</dbReference>
<sequence length="354" mass="40211">MIEQTNALLTIQKSLLAARLFDGFWDRWIAHGILFSETAGVRNCLKNVTKWEDSFRNTADQHYEQATLYQRTGAVRTAEELYRLSSLYYNLIHWIYPDRTIEKIDWLKKATEATERADLLSAIPRVRESVTVDGFKCPGRIRVPASPKGCIFIINPIDSTKEELYTYEIQFVEADYITVSFDGPGQGEAFTLNGLTATTKRWEQFLGKVIDLTHDMFPDLPIHLFGTSSGASWAIHGSLNPKVYSSVAVSPPLASNGPMPHYFGERINFISSEGAIVSPITKRSDYPSVLLFHGAKDVMVNTADIHDFYQRLPEPKQLVEYSDEGHCCNFKLEEVRRLAVEWFSSKGERKRDAI</sequence>
<dbReference type="EMBL" id="JBHSFU010000004">
    <property type="protein sequence ID" value="MFC4557782.1"/>
    <property type="molecule type" value="Genomic_DNA"/>
</dbReference>
<gene>
    <name evidence="1" type="ORF">ACFO3D_06110</name>
</gene>